<proteinExistence type="predicted"/>
<keyword evidence="2" id="KW-1185">Reference proteome</keyword>
<evidence type="ECO:0000313" key="2">
    <source>
        <dbReference type="Proteomes" id="UP000593567"/>
    </source>
</evidence>
<organism evidence="1 2">
    <name type="scientific">Bugula neritina</name>
    <name type="common">Brown bryozoan</name>
    <name type="synonym">Sertularia neritina</name>
    <dbReference type="NCBI Taxonomy" id="10212"/>
    <lineage>
        <taxon>Eukaryota</taxon>
        <taxon>Metazoa</taxon>
        <taxon>Spiralia</taxon>
        <taxon>Lophotrochozoa</taxon>
        <taxon>Bryozoa</taxon>
        <taxon>Gymnolaemata</taxon>
        <taxon>Cheilostomatida</taxon>
        <taxon>Flustrina</taxon>
        <taxon>Buguloidea</taxon>
        <taxon>Bugulidae</taxon>
        <taxon>Bugula</taxon>
    </lineage>
</organism>
<reference evidence="1" key="1">
    <citation type="submission" date="2020-06" db="EMBL/GenBank/DDBJ databases">
        <title>Draft genome of Bugula neritina, a colonial animal packing powerful symbionts and potential medicines.</title>
        <authorList>
            <person name="Rayko M."/>
        </authorList>
    </citation>
    <scope>NUCLEOTIDE SEQUENCE [LARGE SCALE GENOMIC DNA]</scope>
    <source>
        <strain evidence="1">Kwan_BN1</strain>
    </source>
</reference>
<protein>
    <submittedName>
        <fullName evidence="1">Uncharacterized protein</fullName>
    </submittedName>
</protein>
<dbReference type="Proteomes" id="UP000593567">
    <property type="component" value="Unassembled WGS sequence"/>
</dbReference>
<comment type="caution">
    <text evidence="1">The sequence shown here is derived from an EMBL/GenBank/DDBJ whole genome shotgun (WGS) entry which is preliminary data.</text>
</comment>
<gene>
    <name evidence="1" type="ORF">EB796_024885</name>
</gene>
<dbReference type="AlphaFoldDB" id="A0A7J7ITS0"/>
<accession>A0A7J7ITS0</accession>
<dbReference type="OrthoDB" id="5945460at2759"/>
<sequence>MSITAANAFRYEEVQQLILLKTHHALNWDMVQLIDMFTLGQRWLKDQYKNKPSYRYPVITWDLLPPSGASQYHPHLQAILTPHHYPGNLENWRRAAFDYHRDHGRNFFTDFISVHDMLGLTVRHGSAVAIATLVNSKKENEVVVMAKEMNKDYLQLLYAVLRSYIDDMQLYSFCLSMALTPFADDPSTDRYYTPVKALPVFTRVVTRGKLSDTRSDISSLELFTFSNVNSDPFSLIQRIQESVLTRVS</sequence>
<dbReference type="EMBL" id="VXIV02003465">
    <property type="protein sequence ID" value="KAF6016801.1"/>
    <property type="molecule type" value="Genomic_DNA"/>
</dbReference>
<evidence type="ECO:0000313" key="1">
    <source>
        <dbReference type="EMBL" id="KAF6016801.1"/>
    </source>
</evidence>
<name>A0A7J7ITS0_BUGNE</name>